<name>A0AAN6YFX5_9PEZI</name>
<dbReference type="PANTHER" id="PTHR28042:SF1">
    <property type="entry name" value="E3 UBIQUITIN-PROTEIN LIGASE COMPLEX SLX5-SLX8 SUBUNIT SLX5"/>
    <property type="match status" value="1"/>
</dbReference>
<feature type="region of interest" description="Disordered" evidence="1">
    <location>
        <begin position="232"/>
        <end position="276"/>
    </location>
</feature>
<dbReference type="Proteomes" id="UP001301769">
    <property type="component" value="Unassembled WGS sequence"/>
</dbReference>
<dbReference type="PANTHER" id="PTHR28042">
    <property type="entry name" value="E3 UBIQUITIN-PROTEIN LIGASE COMPLEX SLX5-SLX8 SUBUNIT SLX5"/>
    <property type="match status" value="1"/>
</dbReference>
<feature type="compositionally biased region" description="Basic and acidic residues" evidence="1">
    <location>
        <begin position="17"/>
        <end position="28"/>
    </location>
</feature>
<dbReference type="GO" id="GO:0004842">
    <property type="term" value="F:ubiquitin-protein transferase activity"/>
    <property type="evidence" value="ECO:0007669"/>
    <property type="project" value="TreeGrafter"/>
</dbReference>
<accession>A0AAN6YFX5</accession>
<dbReference type="AlphaFoldDB" id="A0AAN6YFX5"/>
<sequence>MPTAPGTSRQPPSRPTRPRDTDSGQPRRSDRRRNSGQQANPNPLDQLDQLFAVEVEAPRRQNSAQRRTEGAGGARTASRSVPVIDLTGEPDSPAVPRNTLTLPRPGAPSMSSSGRSHPRRQMPTNNQPPALNRRDVVSNVVIDLTGDDDAPSARTARQGARPPRPPGHAAIPAHVQPVDLEAEEHRAGPPYIMGMLGQLRRFILPNATGFGVGGLEFVIHNPLGNNRPDFNYQANGYNNGGRAEASNKPAHVPPPKAREGFTRNTSNGSSGGSDELDVLVCPACEKELAYDPDEEGGTSTPGKGGPAPKKARTKKDREEHHFWALKECGHVFCKNCYDTRTKRAATKTSEKSKFRIEPAPSKKILCVVDGCTTEVNKPAAWVGLFL</sequence>
<feature type="region of interest" description="Disordered" evidence="1">
    <location>
        <begin position="290"/>
        <end position="316"/>
    </location>
</feature>
<proteinExistence type="predicted"/>
<organism evidence="2 3">
    <name type="scientific">Rhypophila decipiens</name>
    <dbReference type="NCBI Taxonomy" id="261697"/>
    <lineage>
        <taxon>Eukaryota</taxon>
        <taxon>Fungi</taxon>
        <taxon>Dikarya</taxon>
        <taxon>Ascomycota</taxon>
        <taxon>Pezizomycotina</taxon>
        <taxon>Sordariomycetes</taxon>
        <taxon>Sordariomycetidae</taxon>
        <taxon>Sordariales</taxon>
        <taxon>Naviculisporaceae</taxon>
        <taxon>Rhypophila</taxon>
    </lineage>
</organism>
<comment type="caution">
    <text evidence="2">The sequence shown here is derived from an EMBL/GenBank/DDBJ whole genome shotgun (WGS) entry which is preliminary data.</text>
</comment>
<feature type="region of interest" description="Disordered" evidence="1">
    <location>
        <begin position="145"/>
        <end position="169"/>
    </location>
</feature>
<dbReference type="EMBL" id="MU858080">
    <property type="protein sequence ID" value="KAK4215412.1"/>
    <property type="molecule type" value="Genomic_DNA"/>
</dbReference>
<evidence type="ECO:0000256" key="1">
    <source>
        <dbReference type="SAM" id="MobiDB-lite"/>
    </source>
</evidence>
<feature type="region of interest" description="Disordered" evidence="1">
    <location>
        <begin position="1"/>
        <end position="131"/>
    </location>
</feature>
<reference evidence="2" key="2">
    <citation type="submission" date="2023-05" db="EMBL/GenBank/DDBJ databases">
        <authorList>
            <consortium name="Lawrence Berkeley National Laboratory"/>
            <person name="Steindorff A."/>
            <person name="Hensen N."/>
            <person name="Bonometti L."/>
            <person name="Westerberg I."/>
            <person name="Brannstrom I.O."/>
            <person name="Guillou S."/>
            <person name="Cros-Aarteil S."/>
            <person name="Calhoun S."/>
            <person name="Haridas S."/>
            <person name="Kuo A."/>
            <person name="Mondo S."/>
            <person name="Pangilinan J."/>
            <person name="Riley R."/>
            <person name="Labutti K."/>
            <person name="Andreopoulos B."/>
            <person name="Lipzen A."/>
            <person name="Chen C."/>
            <person name="Yanf M."/>
            <person name="Daum C."/>
            <person name="Ng V."/>
            <person name="Clum A."/>
            <person name="Ohm R."/>
            <person name="Martin F."/>
            <person name="Silar P."/>
            <person name="Natvig D."/>
            <person name="Lalanne C."/>
            <person name="Gautier V."/>
            <person name="Ament-Velasquez S.L."/>
            <person name="Kruys A."/>
            <person name="Hutchinson M.I."/>
            <person name="Powell A.J."/>
            <person name="Barry K."/>
            <person name="Miller A.N."/>
            <person name="Grigoriev I.V."/>
            <person name="Debuchy R."/>
            <person name="Gladieux P."/>
            <person name="Thoren M.H."/>
            <person name="Johannesson H."/>
        </authorList>
    </citation>
    <scope>NUCLEOTIDE SEQUENCE</scope>
    <source>
        <strain evidence="2">PSN293</strain>
    </source>
</reference>
<reference evidence="2" key="1">
    <citation type="journal article" date="2023" name="Mol. Phylogenet. Evol.">
        <title>Genome-scale phylogeny and comparative genomics of the fungal order Sordariales.</title>
        <authorList>
            <person name="Hensen N."/>
            <person name="Bonometti L."/>
            <person name="Westerberg I."/>
            <person name="Brannstrom I.O."/>
            <person name="Guillou S."/>
            <person name="Cros-Aarteil S."/>
            <person name="Calhoun S."/>
            <person name="Haridas S."/>
            <person name="Kuo A."/>
            <person name="Mondo S."/>
            <person name="Pangilinan J."/>
            <person name="Riley R."/>
            <person name="LaButti K."/>
            <person name="Andreopoulos B."/>
            <person name="Lipzen A."/>
            <person name="Chen C."/>
            <person name="Yan M."/>
            <person name="Daum C."/>
            <person name="Ng V."/>
            <person name="Clum A."/>
            <person name="Steindorff A."/>
            <person name="Ohm R.A."/>
            <person name="Martin F."/>
            <person name="Silar P."/>
            <person name="Natvig D.O."/>
            <person name="Lalanne C."/>
            <person name="Gautier V."/>
            <person name="Ament-Velasquez S.L."/>
            <person name="Kruys A."/>
            <person name="Hutchinson M.I."/>
            <person name="Powell A.J."/>
            <person name="Barry K."/>
            <person name="Miller A.N."/>
            <person name="Grigoriev I.V."/>
            <person name="Debuchy R."/>
            <person name="Gladieux P."/>
            <person name="Hiltunen Thoren M."/>
            <person name="Johannesson H."/>
        </authorList>
    </citation>
    <scope>NUCLEOTIDE SEQUENCE</scope>
    <source>
        <strain evidence="2">PSN293</strain>
    </source>
</reference>
<dbReference type="InterPro" id="IPR038886">
    <property type="entry name" value="E3_SLX5/Rfp1"/>
</dbReference>
<keyword evidence="3" id="KW-1185">Reference proteome</keyword>
<evidence type="ECO:0008006" key="4">
    <source>
        <dbReference type="Google" id="ProtNLM"/>
    </source>
</evidence>
<gene>
    <name evidence="2" type="ORF">QBC37DRAFT_281723</name>
</gene>
<evidence type="ECO:0000313" key="2">
    <source>
        <dbReference type="EMBL" id="KAK4215412.1"/>
    </source>
</evidence>
<dbReference type="GO" id="GO:0033768">
    <property type="term" value="C:SUMO-targeted ubiquitin ligase complex"/>
    <property type="evidence" value="ECO:0007669"/>
    <property type="project" value="TreeGrafter"/>
</dbReference>
<evidence type="ECO:0000313" key="3">
    <source>
        <dbReference type="Proteomes" id="UP001301769"/>
    </source>
</evidence>
<protein>
    <recommendedName>
        <fullName evidence="4">Cell cycle control protein</fullName>
    </recommendedName>
</protein>
<feature type="compositionally biased region" description="Low complexity" evidence="1">
    <location>
        <begin position="153"/>
        <end position="169"/>
    </location>
</feature>